<comment type="caution">
    <text evidence="15">The sequence shown here is derived from an EMBL/GenBank/DDBJ whole genome shotgun (WGS) entry which is preliminary data.</text>
</comment>
<dbReference type="FunFam" id="3.40.532.10:FF:000009">
    <property type="entry name" value="Ubiquitin carboxyl-terminal hydrolase"/>
    <property type="match status" value="1"/>
</dbReference>
<evidence type="ECO:0000256" key="1">
    <source>
        <dbReference type="ARBA" id="ARBA00000707"/>
    </source>
</evidence>
<evidence type="ECO:0000256" key="13">
    <source>
        <dbReference type="RuleBase" id="RU361215"/>
    </source>
</evidence>
<comment type="catalytic activity">
    <reaction evidence="1 9 12 13">
        <text>Thiol-dependent hydrolysis of ester, thioester, amide, peptide and isopeptide bonds formed by the C-terminal Gly of ubiquitin (a 76-residue protein attached to proteins as an intracellular targeting signal).</text>
        <dbReference type="EC" id="3.4.19.12"/>
    </reaction>
</comment>
<dbReference type="OMA" id="YIQYEIQ"/>
<dbReference type="Gene3D" id="1.20.58.860">
    <property type="match status" value="1"/>
</dbReference>
<feature type="active site" description="Nucleophile" evidence="10 12">
    <location>
        <position position="88"/>
    </location>
</feature>
<dbReference type="GO" id="GO:0005737">
    <property type="term" value="C:cytoplasm"/>
    <property type="evidence" value="ECO:0007669"/>
    <property type="project" value="TreeGrafter"/>
</dbReference>
<comment type="function">
    <text evidence="7">Catalytic component of the polycomb repressive deubiquitinase (PR-DUB) complex, a complex that specifically mediates deubiquitination of histone H2A monoubiquitinated at 'Lys-119' (H2AK118ub1). Mediates bisymmetric organization of the PR-DUB complex and is involved in association with nucleosomes to mediate deubiquitination. Does not deubiquitinate monoubiquitinated histone H2B. Required to maintain the transcriptionally repressive state of homeotic genes throughout development. The PR-DUB complex has weak or no activity toward 'Lys-48'- and 'Lys-63'-linked polyubiquitin chains. Polycomb group (PcG) protein.</text>
</comment>
<dbReference type="EC" id="3.4.19.12" evidence="9 13"/>
<dbReference type="PANTHER" id="PTHR10589:SF16">
    <property type="entry name" value="UBIQUITIN CARBOXYL-TERMINAL HYDROLASE ISOZYME L5"/>
    <property type="match status" value="1"/>
</dbReference>
<evidence type="ECO:0000313" key="16">
    <source>
        <dbReference type="Proteomes" id="UP001142055"/>
    </source>
</evidence>
<evidence type="ECO:0000313" key="15">
    <source>
        <dbReference type="EMBL" id="KAJ6223279.1"/>
    </source>
</evidence>
<dbReference type="Gene3D" id="3.40.532.10">
    <property type="entry name" value="Peptidase C12, ubiquitin carboxyl-terminal hydrolase"/>
    <property type="match status" value="1"/>
</dbReference>
<keyword evidence="6 9" id="KW-0788">Thiol protease</keyword>
<dbReference type="PANTHER" id="PTHR10589">
    <property type="entry name" value="UBIQUITIN CARBOXYL-TERMINAL HYDROLASE"/>
    <property type="match status" value="1"/>
</dbReference>
<dbReference type="InterPro" id="IPR041507">
    <property type="entry name" value="UCH_C"/>
</dbReference>
<keyword evidence="5 9" id="KW-0378">Hydrolase</keyword>
<evidence type="ECO:0000256" key="11">
    <source>
        <dbReference type="PIRSR" id="PIRSR038120-2"/>
    </source>
</evidence>
<sequence length="319" mass="36694">MSGVDEWCLIESDPGVFTELIRGFGATGIQVEELYSLDPECFQNLKPVHGLIFLFKWVSDDFSDGTLLKDQNILSELFFAKQVINNACATQALISILMNCHHDDLKLGQTLSDFKEFTRFFDSGMKGLSLSNAELIRNVHNSFARQQMFEFDGKSKKKDKEDVFHFISYIPFAGRLIELDGLKEGPYDLGPITEGQDWVAAARPHIEKRMQKYSTGEIHFNLMAVVSDQKMVYNKRIKELEVKGTEEAKAQIENLKMMISDEDVKMHRYKTENIRRKHNYLPLIIEILKTLGKEGKLVETFEKAKQKAIQIQQKKKEKS</sequence>
<dbReference type="Pfam" id="PF18031">
    <property type="entry name" value="UCH_C"/>
    <property type="match status" value="1"/>
</dbReference>
<evidence type="ECO:0000256" key="7">
    <source>
        <dbReference type="ARBA" id="ARBA00046227"/>
    </source>
</evidence>
<keyword evidence="16" id="KW-1185">Reference proteome</keyword>
<dbReference type="SUPFAM" id="SSF54001">
    <property type="entry name" value="Cysteine proteinases"/>
    <property type="match status" value="1"/>
</dbReference>
<evidence type="ECO:0000256" key="6">
    <source>
        <dbReference type="ARBA" id="ARBA00022807"/>
    </source>
</evidence>
<evidence type="ECO:0000256" key="2">
    <source>
        <dbReference type="ARBA" id="ARBA00009326"/>
    </source>
</evidence>
<dbReference type="GO" id="GO:0016579">
    <property type="term" value="P:protein deubiquitination"/>
    <property type="evidence" value="ECO:0007669"/>
    <property type="project" value="InterPro"/>
</dbReference>
<dbReference type="InterPro" id="IPR017390">
    <property type="entry name" value="Ubiquitinyl_hydrolase_UCH37"/>
</dbReference>
<reference evidence="15" key="1">
    <citation type="submission" date="2022-12" db="EMBL/GenBank/DDBJ databases">
        <title>Genome assemblies of Blomia tropicalis.</title>
        <authorList>
            <person name="Cui Y."/>
        </authorList>
    </citation>
    <scope>NUCLEOTIDE SEQUENCE</scope>
    <source>
        <tissue evidence="15">Adult mites</tissue>
    </source>
</reference>
<comment type="similarity">
    <text evidence="2 9 12 13">Belongs to the peptidase C12 family.</text>
</comment>
<evidence type="ECO:0000256" key="3">
    <source>
        <dbReference type="ARBA" id="ARBA00022670"/>
    </source>
</evidence>
<evidence type="ECO:0000256" key="10">
    <source>
        <dbReference type="PIRSR" id="PIRSR038120-1"/>
    </source>
</evidence>
<evidence type="ECO:0000256" key="12">
    <source>
        <dbReference type="PROSITE-ProRule" id="PRU01393"/>
    </source>
</evidence>
<dbReference type="InterPro" id="IPR038765">
    <property type="entry name" value="Papain-like_cys_pep_sf"/>
</dbReference>
<organism evidence="15 16">
    <name type="scientific">Blomia tropicalis</name>
    <name type="common">Mite</name>
    <dbReference type="NCBI Taxonomy" id="40697"/>
    <lineage>
        <taxon>Eukaryota</taxon>
        <taxon>Metazoa</taxon>
        <taxon>Ecdysozoa</taxon>
        <taxon>Arthropoda</taxon>
        <taxon>Chelicerata</taxon>
        <taxon>Arachnida</taxon>
        <taxon>Acari</taxon>
        <taxon>Acariformes</taxon>
        <taxon>Sarcoptiformes</taxon>
        <taxon>Astigmata</taxon>
        <taxon>Glycyphagoidea</taxon>
        <taxon>Echimyopodidae</taxon>
        <taxon>Blomia</taxon>
    </lineage>
</organism>
<dbReference type="InterPro" id="IPR001578">
    <property type="entry name" value="Peptidase_C12_UCH"/>
</dbReference>
<feature type="site" description="Important for enzyme activity" evidence="11 12">
    <location>
        <position position="180"/>
    </location>
</feature>
<name>A0A9Q0MD51_BLOTA</name>
<evidence type="ECO:0000256" key="5">
    <source>
        <dbReference type="ARBA" id="ARBA00022801"/>
    </source>
</evidence>
<dbReference type="EMBL" id="JAPWDV010000001">
    <property type="protein sequence ID" value="KAJ6223279.1"/>
    <property type="molecule type" value="Genomic_DNA"/>
</dbReference>
<dbReference type="GO" id="GO:0004843">
    <property type="term" value="F:cysteine-type deubiquitinase activity"/>
    <property type="evidence" value="ECO:0007669"/>
    <property type="project" value="UniProtKB-UniRule"/>
</dbReference>
<gene>
    <name evidence="15" type="ORF">RDWZM_001824</name>
</gene>
<evidence type="ECO:0000256" key="8">
    <source>
        <dbReference type="ARBA" id="ARBA00049710"/>
    </source>
</evidence>
<accession>A0A9Q0MD51</accession>
<feature type="site" description="Transition state stabilizer" evidence="12">
    <location>
        <position position="82"/>
    </location>
</feature>
<keyword evidence="3 9" id="KW-0645">Protease</keyword>
<evidence type="ECO:0000256" key="4">
    <source>
        <dbReference type="ARBA" id="ARBA00022786"/>
    </source>
</evidence>
<evidence type="ECO:0000259" key="14">
    <source>
        <dbReference type="PROSITE" id="PS52048"/>
    </source>
</evidence>
<feature type="active site" description="Proton donor" evidence="10 12">
    <location>
        <position position="165"/>
    </location>
</feature>
<protein>
    <recommendedName>
        <fullName evidence="9 13">Ubiquitin carboxyl-terminal hydrolase</fullName>
        <ecNumber evidence="9 13">3.4.19.12</ecNumber>
    </recommendedName>
</protein>
<dbReference type="GO" id="GO:0006511">
    <property type="term" value="P:ubiquitin-dependent protein catabolic process"/>
    <property type="evidence" value="ECO:0007669"/>
    <property type="project" value="UniProtKB-UniRule"/>
</dbReference>
<evidence type="ECO:0000256" key="9">
    <source>
        <dbReference type="PIRNR" id="PIRNR038120"/>
    </source>
</evidence>
<feature type="domain" description="UCH catalytic" evidence="14">
    <location>
        <begin position="6"/>
        <end position="227"/>
    </location>
</feature>
<dbReference type="PIRSF" id="PIRSF038120">
    <property type="entry name" value="Ubiquitinyl_hydrolase_UCH37"/>
    <property type="match status" value="1"/>
</dbReference>
<dbReference type="InterPro" id="IPR036959">
    <property type="entry name" value="Peptidase_C12_UCH_sf"/>
</dbReference>
<dbReference type="PROSITE" id="PS52048">
    <property type="entry name" value="UCH_DOMAIN"/>
    <property type="match status" value="1"/>
</dbReference>
<proteinExistence type="inferred from homology"/>
<keyword evidence="4 9" id="KW-0833">Ubl conjugation pathway</keyword>
<dbReference type="AlphaFoldDB" id="A0A9Q0MD51"/>
<dbReference type="CDD" id="cd09617">
    <property type="entry name" value="Peptidase_C12_UCH37_BAP1"/>
    <property type="match status" value="1"/>
</dbReference>
<dbReference type="Pfam" id="PF01088">
    <property type="entry name" value="Peptidase_C12"/>
    <property type="match status" value="1"/>
</dbReference>
<dbReference type="Proteomes" id="UP001142055">
    <property type="component" value="Chromosome 1"/>
</dbReference>
<dbReference type="PRINTS" id="PR00707">
    <property type="entry name" value="UBCTHYDRLASE"/>
</dbReference>
<comment type="subunit">
    <text evidence="8">Catalytic component of the polycomb repressive deubiquitinase (PR-DUB) complex, at least composed of caly/calypso, Asx and sba (MBD5/6 homolog). The PR-DUB complex associates with nucleosomes to mediate deubiquitination of histone H2AK118ub1 substrates; the association requires the positively charged C-terminal tail of caly, probably due to direct binding of DNA. Interacts (via ULD domain) with Asx (via DEUBAD domain); the interaction produces a stable heterodimer with a composite binding site for ubiquitin. Homodimerizes (via coiled-coil hinge-region between the UCH and ULD domains) to mediate assembly of 2 copies of the caly-Asx heterodimer into a bisymmetric tetramer; dimerization enhances PR-DUB association with nucleosomes.</text>
</comment>
<dbReference type="OrthoDB" id="1924260at2759"/>
<dbReference type="PROSITE" id="PS52049">
    <property type="entry name" value="ULD"/>
    <property type="match status" value="1"/>
</dbReference>